<comment type="caution">
    <text evidence="15">The sequence shown here is derived from an EMBL/GenBank/DDBJ whole genome shotgun (WGS) entry which is preliminary data.</text>
</comment>
<feature type="domain" description="Fork-head" evidence="14">
    <location>
        <begin position="397"/>
        <end position="485"/>
    </location>
</feature>
<feature type="region of interest" description="Disordered" evidence="13">
    <location>
        <begin position="664"/>
        <end position="683"/>
    </location>
</feature>
<evidence type="ECO:0000256" key="8">
    <source>
        <dbReference type="ARBA" id="ARBA00023242"/>
    </source>
</evidence>
<keyword evidence="4 12" id="KW-0238">DNA-binding</keyword>
<feature type="compositionally biased region" description="Polar residues" evidence="13">
    <location>
        <begin position="492"/>
        <end position="506"/>
    </location>
</feature>
<feature type="region of interest" description="Disordered" evidence="13">
    <location>
        <begin position="41"/>
        <end position="65"/>
    </location>
</feature>
<keyword evidence="3" id="KW-0805">Transcription regulation</keyword>
<evidence type="ECO:0000256" key="10">
    <source>
        <dbReference type="ARBA" id="ARBA00053415"/>
    </source>
</evidence>
<feature type="compositionally biased region" description="Polar residues" evidence="13">
    <location>
        <begin position="613"/>
        <end position="624"/>
    </location>
</feature>
<comment type="subcellular location">
    <subcellularLocation>
        <location evidence="1 12">Nucleus</location>
    </subcellularLocation>
</comment>
<dbReference type="GO" id="GO:0000977">
    <property type="term" value="F:RNA polymerase II transcription regulatory region sequence-specific DNA binding"/>
    <property type="evidence" value="ECO:0007669"/>
    <property type="project" value="TreeGrafter"/>
</dbReference>
<dbReference type="InterPro" id="IPR030456">
    <property type="entry name" value="TF_fork_head_CS_2"/>
</dbReference>
<keyword evidence="6" id="KW-0804">Transcription</keyword>
<dbReference type="SUPFAM" id="SSF46785">
    <property type="entry name" value="Winged helix' DNA-binding domain"/>
    <property type="match status" value="1"/>
</dbReference>
<dbReference type="GO" id="GO:0005634">
    <property type="term" value="C:nucleus"/>
    <property type="evidence" value="ECO:0007669"/>
    <property type="project" value="UniProtKB-SubCell"/>
</dbReference>
<keyword evidence="5" id="KW-0010">Activator</keyword>
<sequence>MPNTQVVAIPTNADIQSIIEALTAKGKECGNNGPNKFILISSGGTSRSAGPAPSQHLPSEKKASAGNRAAVIQEREKNVAQTSGLAGSTELWHSGVGPVVGQGHCDEGVAGLLVRKQSYGKGKAVYVAHLGFSKAFHTVSYSIFLEKLAAMAWSGSLLTGLKLAGWLGPESGAEQCCIQLVTSHCDLDEGIKSILSKLTDDIKLGGSVDLLEGRRALDWLDPWVKANCMMFSKSRATHDGKDIEVLEHVQRRTTEMVKGLEHRSDEEELRELRLFSLEAQGDLVTLYNCLKGGSGETMSSVLDNSLTNIQWLGKMRSDGLNPSSVKEDTEKENQIPLQERVKAKPRGSRDVPWAFLSASRTFIQTESSFFQTEEEAAAAAIPTAAESSSCQDSVSERPPYSYMAMIQFAINSTERKRMTLKDIYTWIEDHFPYFKHVAKPGWKNSIRHNLSLHDMFVRETSANGKISFWTIHPDANRCLTLDQVFKPLDLGSPTSPEYSESQQKSNLPDPLKNMGSKTEPQNSRRKMKPLLPRVNSYLVPIQFPLSQPLVLQPSMKVPLSTAQGASFNSTETLQSNKRVCIAPKISLSAEESSSLPTAVVKEEGQCDEGLFSPSHSVQENSSQPGEELSSFPEGACVKEEEGSQLDPWLSPFASTVTVKEEPSLFLPDSSTKERKQFTRLKSPPKAVSDSLVIKRRERREVGRSRRKQHLALSRSEEPVLVLPESSSFDSFQLGADRPFPQENQPLENISQLSCSRGEEGAFKTPVKDMFSKLPVSSTPSKVSATTTPSLEVLDPWKSASLAKGSHELDFSPVKTLPLPFTPLQDNQDLLGFNSTPLKNPLFDSPRELLNTESSDMVLVPLTSSPVFIRDTSKQSTVELAASGFTENRSLMEGLILDTMNDSLSKILLDISFPGLEDENLGTDISWSQLMPELK</sequence>
<dbReference type="AlphaFoldDB" id="A0A218VDX9"/>
<evidence type="ECO:0000256" key="7">
    <source>
        <dbReference type="ARBA" id="ARBA00023204"/>
    </source>
</evidence>
<dbReference type="InterPro" id="IPR042839">
    <property type="entry name" value="FOXM1"/>
</dbReference>
<dbReference type="SMART" id="SM00339">
    <property type="entry name" value="FH"/>
    <property type="match status" value="1"/>
</dbReference>
<reference evidence="15 16" key="1">
    <citation type="submission" date="2017-05" db="EMBL/GenBank/DDBJ databases">
        <title>Genome of assembly of the Bengalese finch, Lonchura striata domestica.</title>
        <authorList>
            <person name="Colquitt B.M."/>
            <person name="Brainard M.S."/>
        </authorList>
    </citation>
    <scope>NUCLEOTIDE SEQUENCE [LARGE SCALE GENOMIC DNA]</scope>
    <source>
        <strain evidence="15">White83orange57</strain>
    </source>
</reference>
<keyword evidence="16" id="KW-1185">Reference proteome</keyword>
<dbReference type="FunFam" id="1.10.10.10:FF:000245">
    <property type="entry name" value="forkhead box protein M1 isoform X2"/>
    <property type="match status" value="1"/>
</dbReference>
<dbReference type="GO" id="GO:0006281">
    <property type="term" value="P:DNA repair"/>
    <property type="evidence" value="ECO:0007669"/>
    <property type="project" value="UniProtKB-KW"/>
</dbReference>
<dbReference type="GO" id="GO:0003700">
    <property type="term" value="F:DNA-binding transcription factor activity"/>
    <property type="evidence" value="ECO:0007669"/>
    <property type="project" value="InterPro"/>
</dbReference>
<dbReference type="PANTHER" id="PTHR46878:SF1">
    <property type="entry name" value="FORKHEAD BOX PROTEIN M1"/>
    <property type="match status" value="1"/>
</dbReference>
<proteinExistence type="predicted"/>
<dbReference type="Proteomes" id="UP000197619">
    <property type="component" value="Unassembled WGS sequence"/>
</dbReference>
<evidence type="ECO:0000259" key="14">
    <source>
        <dbReference type="PROSITE" id="PS50039"/>
    </source>
</evidence>
<evidence type="ECO:0000313" key="16">
    <source>
        <dbReference type="Proteomes" id="UP000197619"/>
    </source>
</evidence>
<dbReference type="PANTHER" id="PTHR46878">
    <property type="entry name" value="FORKHEAD BOX PROTEIN M1"/>
    <property type="match status" value="1"/>
</dbReference>
<comment type="function">
    <text evidence="10">Transcription factor regulating the expression of cell cycle genes essential for DNA replication and mitosis. Plays a role in the control of cell proliferation. Also plays a role in DNA break repair, participating in the DNA damage checkpoint response. Promotes transcription of PHB2.</text>
</comment>
<dbReference type="Pfam" id="PF00250">
    <property type="entry name" value="Forkhead"/>
    <property type="match status" value="1"/>
</dbReference>
<feature type="DNA-binding region" description="Fork-head" evidence="12">
    <location>
        <begin position="397"/>
        <end position="485"/>
    </location>
</feature>
<evidence type="ECO:0000256" key="3">
    <source>
        <dbReference type="ARBA" id="ARBA00023015"/>
    </source>
</evidence>
<keyword evidence="8 12" id="KW-0539">Nucleus</keyword>
<keyword evidence="9" id="KW-0131">Cell cycle</keyword>
<evidence type="ECO:0000256" key="6">
    <source>
        <dbReference type="ARBA" id="ARBA00023163"/>
    </source>
</evidence>
<protein>
    <recommendedName>
        <fullName evidence="11">Forkhead box protein M1</fullName>
    </recommendedName>
</protein>
<evidence type="ECO:0000256" key="13">
    <source>
        <dbReference type="SAM" id="MobiDB-lite"/>
    </source>
</evidence>
<dbReference type="InterPro" id="IPR001766">
    <property type="entry name" value="Fork_head_dom"/>
</dbReference>
<evidence type="ECO:0000256" key="2">
    <source>
        <dbReference type="ARBA" id="ARBA00022763"/>
    </source>
</evidence>
<feature type="region of interest" description="Disordered" evidence="13">
    <location>
        <begin position="492"/>
        <end position="529"/>
    </location>
</feature>
<dbReference type="GO" id="GO:0042127">
    <property type="term" value="P:regulation of cell population proliferation"/>
    <property type="evidence" value="ECO:0007669"/>
    <property type="project" value="TreeGrafter"/>
</dbReference>
<dbReference type="EMBL" id="MUZQ01000007">
    <property type="protein sequence ID" value="OWK63920.1"/>
    <property type="molecule type" value="Genomic_DNA"/>
</dbReference>
<dbReference type="PRINTS" id="PR00053">
    <property type="entry name" value="FORKHEAD"/>
</dbReference>
<accession>A0A218VDX9</accession>
<keyword evidence="7" id="KW-0234">DNA repair</keyword>
<dbReference type="PROSITE" id="PS00657">
    <property type="entry name" value="FORK_HEAD_1"/>
    <property type="match status" value="1"/>
</dbReference>
<evidence type="ECO:0000256" key="9">
    <source>
        <dbReference type="ARBA" id="ARBA00023306"/>
    </source>
</evidence>
<evidence type="ECO:0000313" key="15">
    <source>
        <dbReference type="EMBL" id="OWK63920.1"/>
    </source>
</evidence>
<keyword evidence="2" id="KW-0227">DNA damage</keyword>
<evidence type="ECO:0000256" key="5">
    <source>
        <dbReference type="ARBA" id="ARBA00023159"/>
    </source>
</evidence>
<evidence type="ECO:0000256" key="1">
    <source>
        <dbReference type="ARBA" id="ARBA00004123"/>
    </source>
</evidence>
<feature type="region of interest" description="Disordered" evidence="13">
    <location>
        <begin position="608"/>
        <end position="648"/>
    </location>
</feature>
<dbReference type="GO" id="GO:0000086">
    <property type="term" value="P:G2/M transition of mitotic cell cycle"/>
    <property type="evidence" value="ECO:0007669"/>
    <property type="project" value="InterPro"/>
</dbReference>
<dbReference type="InterPro" id="IPR018122">
    <property type="entry name" value="TF_fork_head_CS_1"/>
</dbReference>
<dbReference type="InterPro" id="IPR036390">
    <property type="entry name" value="WH_DNA-bd_sf"/>
</dbReference>
<dbReference type="GO" id="GO:0006357">
    <property type="term" value="P:regulation of transcription by RNA polymerase II"/>
    <property type="evidence" value="ECO:0007669"/>
    <property type="project" value="TreeGrafter"/>
</dbReference>
<name>A0A218VDX9_9PASE</name>
<dbReference type="InterPro" id="IPR036388">
    <property type="entry name" value="WH-like_DNA-bd_sf"/>
</dbReference>
<evidence type="ECO:0000256" key="12">
    <source>
        <dbReference type="PROSITE-ProRule" id="PRU00089"/>
    </source>
</evidence>
<dbReference type="InterPro" id="IPR047516">
    <property type="entry name" value="FH_FOXM1"/>
</dbReference>
<organism evidence="15 16">
    <name type="scientific">Lonchura striata</name>
    <name type="common">white-rumped munia</name>
    <dbReference type="NCBI Taxonomy" id="40157"/>
    <lineage>
        <taxon>Eukaryota</taxon>
        <taxon>Metazoa</taxon>
        <taxon>Chordata</taxon>
        <taxon>Craniata</taxon>
        <taxon>Vertebrata</taxon>
        <taxon>Euteleostomi</taxon>
        <taxon>Archelosauria</taxon>
        <taxon>Archosauria</taxon>
        <taxon>Dinosauria</taxon>
        <taxon>Saurischia</taxon>
        <taxon>Theropoda</taxon>
        <taxon>Coelurosauria</taxon>
        <taxon>Aves</taxon>
        <taxon>Neognathae</taxon>
        <taxon>Neoaves</taxon>
        <taxon>Telluraves</taxon>
        <taxon>Australaves</taxon>
        <taxon>Passeriformes</taxon>
        <taxon>Passeroidea</taxon>
        <taxon>Estrildidae</taxon>
        <taxon>Estrildinae</taxon>
        <taxon>Lonchura</taxon>
    </lineage>
</organism>
<dbReference type="Gene3D" id="1.10.10.10">
    <property type="entry name" value="Winged helix-like DNA-binding domain superfamily/Winged helix DNA-binding domain"/>
    <property type="match status" value="1"/>
</dbReference>
<dbReference type="CDD" id="cd20029">
    <property type="entry name" value="FH_FOXM"/>
    <property type="match status" value="1"/>
</dbReference>
<evidence type="ECO:0000256" key="4">
    <source>
        <dbReference type="ARBA" id="ARBA00023125"/>
    </source>
</evidence>
<dbReference type="PROSITE" id="PS00658">
    <property type="entry name" value="FORK_HEAD_2"/>
    <property type="match status" value="1"/>
</dbReference>
<evidence type="ECO:0000256" key="11">
    <source>
        <dbReference type="ARBA" id="ARBA00072725"/>
    </source>
</evidence>
<gene>
    <name evidence="15" type="primary">FOXM1</name>
    <name evidence="15" type="ORF">RLOC_00012044</name>
</gene>
<dbReference type="PROSITE" id="PS50039">
    <property type="entry name" value="FORK_HEAD_3"/>
    <property type="match status" value="1"/>
</dbReference>